<dbReference type="InterPro" id="IPR007110">
    <property type="entry name" value="Ig-like_dom"/>
</dbReference>
<feature type="region of interest" description="Disordered" evidence="1">
    <location>
        <begin position="65"/>
        <end position="95"/>
    </location>
</feature>
<dbReference type="Gene3D" id="2.60.40.10">
    <property type="entry name" value="Immunoglobulins"/>
    <property type="match status" value="3"/>
</dbReference>
<dbReference type="InterPro" id="IPR013783">
    <property type="entry name" value="Ig-like_fold"/>
</dbReference>
<dbReference type="PANTHER" id="PTHR23278:SF19">
    <property type="entry name" value="OBSCURIN"/>
    <property type="match status" value="1"/>
</dbReference>
<dbReference type="KEGG" id="hazt:108665293"/>
<accession>A0A8B7N1T3</accession>
<name>A0A8B7N1T3_HYAAZ</name>
<dbReference type="Pfam" id="PF13927">
    <property type="entry name" value="Ig_3"/>
    <property type="match status" value="1"/>
</dbReference>
<dbReference type="SMART" id="SM00409">
    <property type="entry name" value="IG"/>
    <property type="match status" value="3"/>
</dbReference>
<evidence type="ECO:0000313" key="3">
    <source>
        <dbReference type="Proteomes" id="UP000694843"/>
    </source>
</evidence>
<dbReference type="InterPro" id="IPR003599">
    <property type="entry name" value="Ig_sub"/>
</dbReference>
<dbReference type="RefSeq" id="XP_018007520.2">
    <property type="nucleotide sequence ID" value="XM_018152031.2"/>
</dbReference>
<organism evidence="3 4">
    <name type="scientific">Hyalella azteca</name>
    <name type="common">Amphipod</name>
    <dbReference type="NCBI Taxonomy" id="294128"/>
    <lineage>
        <taxon>Eukaryota</taxon>
        <taxon>Metazoa</taxon>
        <taxon>Ecdysozoa</taxon>
        <taxon>Arthropoda</taxon>
        <taxon>Crustacea</taxon>
        <taxon>Multicrustacea</taxon>
        <taxon>Malacostraca</taxon>
        <taxon>Eumalacostraca</taxon>
        <taxon>Peracarida</taxon>
        <taxon>Amphipoda</taxon>
        <taxon>Senticaudata</taxon>
        <taxon>Talitrida</taxon>
        <taxon>Talitroidea</taxon>
        <taxon>Hyalellidae</taxon>
        <taxon>Hyalella</taxon>
    </lineage>
</organism>
<feature type="domain" description="Ig-like" evidence="2">
    <location>
        <begin position="179"/>
        <end position="319"/>
    </location>
</feature>
<keyword evidence="3" id="KW-1185">Reference proteome</keyword>
<feature type="compositionally biased region" description="Basic and acidic residues" evidence="1">
    <location>
        <begin position="85"/>
        <end position="95"/>
    </location>
</feature>
<dbReference type="SMART" id="SM00408">
    <property type="entry name" value="IGc2"/>
    <property type="match status" value="1"/>
</dbReference>
<dbReference type="InterPro" id="IPR036179">
    <property type="entry name" value="Ig-like_dom_sf"/>
</dbReference>
<evidence type="ECO:0000259" key="2">
    <source>
        <dbReference type="PROSITE" id="PS50835"/>
    </source>
</evidence>
<dbReference type="OrthoDB" id="9448246at2759"/>
<dbReference type="AlphaFoldDB" id="A0A8B7N1T3"/>
<gene>
    <name evidence="4" type="primary">LOC108665293</name>
</gene>
<proteinExistence type="predicted"/>
<sequence>MDRTVEASLHQPLRLICRTAGGDPQPKIWWTIKDYIIPTRNEFQPSMQMSLKMLQKTYISRPSFNTINTSSRQMSRNSIHQSNKPVEKSQKERPFEDNHLLETGIFHAMHRLELSPSQPYGDIHSTYDLTTQKNMTLSTLKIANITMAYDDADLSCWAANSNLSTPLEVKMQLEIFSPPSSVDLVDFPEAFTSGEPHPLSCRVYGSRPRPKLEWSLTKPDSPAMKLSTQDLNDPNFWSPLDGGGTSSRVTSSTAVQTLQLSSSPSHSTKIDRTLLRKQSYSSGQLKVVLGKEDHGGKLSCVAWNNFFPNYKVNATKTIHVNYAPEVELELGVKIDPSQVREGTDLYFTCKVDSRPPADQLSWTHKNRTLKNDSVLGVLMSGEHLVLQSVTRDWSGTFSCTAANSVASVVSNTINISILCEL</sequence>
<dbReference type="PANTHER" id="PTHR23278">
    <property type="entry name" value="SIDESTEP PROTEIN"/>
    <property type="match status" value="1"/>
</dbReference>
<dbReference type="InterPro" id="IPR003598">
    <property type="entry name" value="Ig_sub2"/>
</dbReference>
<feature type="compositionally biased region" description="Polar residues" evidence="1">
    <location>
        <begin position="65"/>
        <end position="84"/>
    </location>
</feature>
<protein>
    <submittedName>
        <fullName evidence="4">Uncharacterized protein LOC108665293</fullName>
    </submittedName>
</protein>
<dbReference type="SUPFAM" id="SSF48726">
    <property type="entry name" value="Immunoglobulin"/>
    <property type="match status" value="3"/>
</dbReference>
<reference evidence="4" key="1">
    <citation type="submission" date="2025-08" db="UniProtKB">
        <authorList>
            <consortium name="RefSeq"/>
        </authorList>
    </citation>
    <scope>IDENTIFICATION</scope>
    <source>
        <tissue evidence="4">Whole organism</tissue>
    </source>
</reference>
<dbReference type="GeneID" id="108665293"/>
<dbReference type="PROSITE" id="PS50835">
    <property type="entry name" value="IG_LIKE"/>
    <property type="match status" value="2"/>
</dbReference>
<evidence type="ECO:0000313" key="4">
    <source>
        <dbReference type="RefSeq" id="XP_018007520.2"/>
    </source>
</evidence>
<dbReference type="Proteomes" id="UP000694843">
    <property type="component" value="Unplaced"/>
</dbReference>
<evidence type="ECO:0000256" key="1">
    <source>
        <dbReference type="SAM" id="MobiDB-lite"/>
    </source>
</evidence>
<feature type="domain" description="Ig-like" evidence="2">
    <location>
        <begin position="324"/>
        <end position="416"/>
    </location>
</feature>